<keyword evidence="2" id="KW-0560">Oxidoreductase</keyword>
<evidence type="ECO:0000256" key="3">
    <source>
        <dbReference type="ARBA" id="ARBA00023052"/>
    </source>
</evidence>
<dbReference type="PANTHER" id="PTHR11516:SF41">
    <property type="entry name" value="3-METHYL-2-OXOBUTANOATE DEHYDROGENASE SUBUNIT ALPHA"/>
    <property type="match status" value="1"/>
</dbReference>
<accession>A0A382DKQ3</accession>
<dbReference type="GO" id="GO:0004739">
    <property type="term" value="F:pyruvate dehydrogenase (acetyl-transferring) activity"/>
    <property type="evidence" value="ECO:0007669"/>
    <property type="project" value="TreeGrafter"/>
</dbReference>
<protein>
    <recommendedName>
        <fullName evidence="4">Dehydrogenase E1 component domain-containing protein</fullName>
    </recommendedName>
</protein>
<organism evidence="5">
    <name type="scientific">marine metagenome</name>
    <dbReference type="NCBI Taxonomy" id="408172"/>
    <lineage>
        <taxon>unclassified sequences</taxon>
        <taxon>metagenomes</taxon>
        <taxon>ecological metagenomes</taxon>
    </lineage>
</organism>
<evidence type="ECO:0000313" key="5">
    <source>
        <dbReference type="EMBL" id="SVB38612.1"/>
    </source>
</evidence>
<dbReference type="Pfam" id="PF00676">
    <property type="entry name" value="E1_dh"/>
    <property type="match status" value="1"/>
</dbReference>
<dbReference type="PANTHER" id="PTHR11516">
    <property type="entry name" value="PYRUVATE DEHYDROGENASE E1 COMPONENT, ALPHA SUBUNIT BACTERIAL AND ORGANELLAR"/>
    <property type="match status" value="1"/>
</dbReference>
<dbReference type="InterPro" id="IPR001017">
    <property type="entry name" value="DH_E1"/>
</dbReference>
<dbReference type="InterPro" id="IPR029061">
    <property type="entry name" value="THDP-binding"/>
</dbReference>
<sequence length="156" mass="16700">MLPDLNLDAQVAMLRRMLIARRFEEELIELAQDRDIGHFHVYVGQESTGIPALSLLEHGDLSFTNHRNHGHLIARGADPGPMYAEILGRVTGYCRGKGGTLHLASVEHGFPTTSSASGGCIPLAVGAGMGLSRLGSDRISVCLMGDGALEEGAWHE</sequence>
<gene>
    <name evidence="5" type="ORF">METZ01_LOCUS191466</name>
</gene>
<dbReference type="Gene3D" id="3.40.50.970">
    <property type="match status" value="1"/>
</dbReference>
<evidence type="ECO:0000256" key="1">
    <source>
        <dbReference type="ARBA" id="ARBA00001964"/>
    </source>
</evidence>
<comment type="cofactor">
    <cofactor evidence="1">
        <name>thiamine diphosphate</name>
        <dbReference type="ChEBI" id="CHEBI:58937"/>
    </cofactor>
</comment>
<evidence type="ECO:0000259" key="4">
    <source>
        <dbReference type="Pfam" id="PF00676"/>
    </source>
</evidence>
<evidence type="ECO:0000256" key="2">
    <source>
        <dbReference type="ARBA" id="ARBA00023002"/>
    </source>
</evidence>
<keyword evidence="3" id="KW-0786">Thiamine pyrophosphate</keyword>
<name>A0A382DKQ3_9ZZZZ</name>
<dbReference type="InterPro" id="IPR050642">
    <property type="entry name" value="PDH_E1_Alpha_Subunit"/>
</dbReference>
<feature type="domain" description="Dehydrogenase E1 component" evidence="4">
    <location>
        <begin position="16"/>
        <end position="156"/>
    </location>
</feature>
<dbReference type="EMBL" id="UINC01039720">
    <property type="protein sequence ID" value="SVB38612.1"/>
    <property type="molecule type" value="Genomic_DNA"/>
</dbReference>
<reference evidence="5" key="1">
    <citation type="submission" date="2018-05" db="EMBL/GenBank/DDBJ databases">
        <authorList>
            <person name="Lanie J.A."/>
            <person name="Ng W.-L."/>
            <person name="Kazmierczak K.M."/>
            <person name="Andrzejewski T.M."/>
            <person name="Davidsen T.M."/>
            <person name="Wayne K.J."/>
            <person name="Tettelin H."/>
            <person name="Glass J.I."/>
            <person name="Rusch D."/>
            <person name="Podicherti R."/>
            <person name="Tsui H.-C.T."/>
            <person name="Winkler M.E."/>
        </authorList>
    </citation>
    <scope>NUCLEOTIDE SEQUENCE</scope>
</reference>
<feature type="non-terminal residue" evidence="5">
    <location>
        <position position="156"/>
    </location>
</feature>
<proteinExistence type="predicted"/>
<dbReference type="SUPFAM" id="SSF52518">
    <property type="entry name" value="Thiamin diphosphate-binding fold (THDP-binding)"/>
    <property type="match status" value="1"/>
</dbReference>
<dbReference type="GO" id="GO:0006086">
    <property type="term" value="P:pyruvate decarboxylation to acetyl-CoA"/>
    <property type="evidence" value="ECO:0007669"/>
    <property type="project" value="TreeGrafter"/>
</dbReference>
<dbReference type="AlphaFoldDB" id="A0A382DKQ3"/>